<feature type="domain" description="Methyltransferase type 11" evidence="1">
    <location>
        <begin position="65"/>
        <end position="152"/>
    </location>
</feature>
<name>A0A3B0R4P8_9ZZZZ</name>
<sequence>MSIETLLSAFPKTRPVLPAEYQAIFEEEYKSNREGTNLMSAAAQKAESWMHKKVAQKGKENESVLEIGAGTLNQVKYEKKFATYDIIEPFENLYKGQDNLSKVRNVYSDIKDIKSDDQSYDRIISVAVLEHLVELPYSLARSVILLNKGGIFQAGLPSEGGFLWGLGWRMTTGLGYYLRNKLSYKVLMEHEHINNIDEILAIVKYFFTEVTVQRFPLPGKHFSLYTYVEAKGPDLKRAKAYLETYTAHIDGPKHV</sequence>
<dbReference type="InterPro" id="IPR013216">
    <property type="entry name" value="Methyltransf_11"/>
</dbReference>
<dbReference type="GO" id="GO:0008757">
    <property type="term" value="F:S-adenosylmethionine-dependent methyltransferase activity"/>
    <property type="evidence" value="ECO:0007669"/>
    <property type="project" value="InterPro"/>
</dbReference>
<dbReference type="InterPro" id="IPR029063">
    <property type="entry name" value="SAM-dependent_MTases_sf"/>
</dbReference>
<accession>A0A3B0R4P8</accession>
<dbReference type="SUPFAM" id="SSF53335">
    <property type="entry name" value="S-adenosyl-L-methionine-dependent methyltransferases"/>
    <property type="match status" value="1"/>
</dbReference>
<protein>
    <recommendedName>
        <fullName evidence="1">Methyltransferase type 11 domain-containing protein</fullName>
    </recommendedName>
</protein>
<evidence type="ECO:0000313" key="2">
    <source>
        <dbReference type="EMBL" id="VAV87492.1"/>
    </source>
</evidence>
<reference evidence="2" key="1">
    <citation type="submission" date="2018-06" db="EMBL/GenBank/DDBJ databases">
        <authorList>
            <person name="Zhirakovskaya E."/>
        </authorList>
    </citation>
    <scope>NUCLEOTIDE SEQUENCE</scope>
</reference>
<gene>
    <name evidence="2" type="ORF">MNBD_ALPHA06-200</name>
</gene>
<dbReference type="EMBL" id="UOEE01000038">
    <property type="protein sequence ID" value="VAV87492.1"/>
    <property type="molecule type" value="Genomic_DNA"/>
</dbReference>
<organism evidence="2">
    <name type="scientific">hydrothermal vent metagenome</name>
    <dbReference type="NCBI Taxonomy" id="652676"/>
    <lineage>
        <taxon>unclassified sequences</taxon>
        <taxon>metagenomes</taxon>
        <taxon>ecological metagenomes</taxon>
    </lineage>
</organism>
<dbReference type="Gene3D" id="3.40.50.150">
    <property type="entry name" value="Vaccinia Virus protein VP39"/>
    <property type="match status" value="1"/>
</dbReference>
<proteinExistence type="predicted"/>
<dbReference type="CDD" id="cd02440">
    <property type="entry name" value="AdoMet_MTases"/>
    <property type="match status" value="1"/>
</dbReference>
<dbReference type="Pfam" id="PF08241">
    <property type="entry name" value="Methyltransf_11"/>
    <property type="match status" value="1"/>
</dbReference>
<evidence type="ECO:0000259" key="1">
    <source>
        <dbReference type="Pfam" id="PF08241"/>
    </source>
</evidence>
<dbReference type="AlphaFoldDB" id="A0A3B0R4P8"/>